<comment type="caution">
    <text evidence="1">The sequence shown here is derived from an EMBL/GenBank/DDBJ whole genome shotgun (WGS) entry which is preliminary data.</text>
</comment>
<dbReference type="AlphaFoldDB" id="A0A542ZC67"/>
<dbReference type="EMBL" id="VFOR01000002">
    <property type="protein sequence ID" value="TQL57946.1"/>
    <property type="molecule type" value="Genomic_DNA"/>
</dbReference>
<gene>
    <name evidence="1" type="ORF">FB460_1794</name>
</gene>
<keyword evidence="2" id="KW-1185">Reference proteome</keyword>
<dbReference type="OrthoDB" id="3671213at2"/>
<organism evidence="1 2">
    <name type="scientific">Propioniferax innocua</name>
    <dbReference type="NCBI Taxonomy" id="1753"/>
    <lineage>
        <taxon>Bacteria</taxon>
        <taxon>Bacillati</taxon>
        <taxon>Actinomycetota</taxon>
        <taxon>Actinomycetes</taxon>
        <taxon>Propionibacteriales</taxon>
        <taxon>Propionibacteriaceae</taxon>
        <taxon>Propioniferax</taxon>
    </lineage>
</organism>
<name>A0A542ZC67_9ACTN</name>
<sequence length="120" mass="12957">MIEDSEAAALASVAVESVLKTANDGLVLRYGRLESVDVQPDGTTCVVFCLQDGHDAWPARVGICFRVTGENDIREAGSLAFHLEEAADSMPESRRRILTESDGDGIAWLRGSEPDRPAIL</sequence>
<dbReference type="Proteomes" id="UP000316196">
    <property type="component" value="Unassembled WGS sequence"/>
</dbReference>
<reference evidence="1 2" key="1">
    <citation type="submission" date="2019-06" db="EMBL/GenBank/DDBJ databases">
        <title>Sequencing the genomes of 1000 actinobacteria strains.</title>
        <authorList>
            <person name="Klenk H.-P."/>
        </authorList>
    </citation>
    <scope>NUCLEOTIDE SEQUENCE [LARGE SCALE GENOMIC DNA]</scope>
    <source>
        <strain evidence="1 2">DSM 8251</strain>
    </source>
</reference>
<protein>
    <submittedName>
        <fullName evidence="1">Uncharacterized protein</fullName>
    </submittedName>
</protein>
<evidence type="ECO:0000313" key="2">
    <source>
        <dbReference type="Proteomes" id="UP000316196"/>
    </source>
</evidence>
<accession>A0A542ZC67</accession>
<proteinExistence type="predicted"/>
<dbReference type="RefSeq" id="WP_142093760.1">
    <property type="nucleotide sequence ID" value="NZ_BAAAMD010000004.1"/>
</dbReference>
<evidence type="ECO:0000313" key="1">
    <source>
        <dbReference type="EMBL" id="TQL57946.1"/>
    </source>
</evidence>